<protein>
    <submittedName>
        <fullName evidence="2">Transmembrane protein, putative</fullName>
    </submittedName>
</protein>
<dbReference type="PANTHER" id="PTHR31398:SF0">
    <property type="entry name" value="MEIOTIC NUCLEAR DIVISION PROTEIN 1 HOMOLOG"/>
    <property type="match status" value="1"/>
</dbReference>
<dbReference type="Proteomes" id="UP000009168">
    <property type="component" value="Unassembled WGS sequence"/>
</dbReference>
<evidence type="ECO:0000256" key="1">
    <source>
        <dbReference type="SAM" id="Phobius"/>
    </source>
</evidence>
<dbReference type="InParanoid" id="Q24FI3"/>
<accession>Q24FI3</accession>
<dbReference type="AlphaFoldDB" id="Q24FI3"/>
<keyword evidence="3" id="KW-1185">Reference proteome</keyword>
<dbReference type="PANTHER" id="PTHR31398">
    <property type="entry name" value="MEIOTIC NUCLEAR DIVISION PROTEIN 1 HOMOLOG"/>
    <property type="match status" value="1"/>
</dbReference>
<evidence type="ECO:0000313" key="2">
    <source>
        <dbReference type="EMBL" id="EAS06475.1"/>
    </source>
</evidence>
<keyword evidence="1" id="KW-1133">Transmembrane helix</keyword>
<evidence type="ECO:0000313" key="3">
    <source>
        <dbReference type="Proteomes" id="UP000009168"/>
    </source>
</evidence>
<name>Q24FI3_TETTS</name>
<keyword evidence="1 2" id="KW-0812">Transmembrane</keyword>
<dbReference type="KEGG" id="tet:TTHERM_00863800"/>
<dbReference type="GO" id="GO:0007131">
    <property type="term" value="P:reciprocal meiotic recombination"/>
    <property type="evidence" value="ECO:0007669"/>
    <property type="project" value="TreeGrafter"/>
</dbReference>
<dbReference type="RefSeq" id="XP_001026720.1">
    <property type="nucleotide sequence ID" value="XM_001026720.1"/>
</dbReference>
<organism evidence="2 3">
    <name type="scientific">Tetrahymena thermophila (strain SB210)</name>
    <dbReference type="NCBI Taxonomy" id="312017"/>
    <lineage>
        <taxon>Eukaryota</taxon>
        <taxon>Sar</taxon>
        <taxon>Alveolata</taxon>
        <taxon>Ciliophora</taxon>
        <taxon>Intramacronucleata</taxon>
        <taxon>Oligohymenophorea</taxon>
        <taxon>Hymenostomatida</taxon>
        <taxon>Tetrahymenina</taxon>
        <taxon>Tetrahymenidae</taxon>
        <taxon>Tetrahymena</taxon>
    </lineage>
</organism>
<keyword evidence="1" id="KW-0472">Membrane</keyword>
<dbReference type="GO" id="GO:0005634">
    <property type="term" value="C:nucleus"/>
    <property type="evidence" value="ECO:0007669"/>
    <property type="project" value="TreeGrafter"/>
</dbReference>
<dbReference type="OMA" id="MCALYLY"/>
<proteinExistence type="predicted"/>
<gene>
    <name evidence="2" type="ORF">TTHERM_00863800</name>
</gene>
<dbReference type="EMBL" id="GG662285">
    <property type="protein sequence ID" value="EAS06475.1"/>
    <property type="molecule type" value="Genomic_DNA"/>
</dbReference>
<feature type="transmembrane region" description="Helical" evidence="1">
    <location>
        <begin position="31"/>
        <end position="50"/>
    </location>
</feature>
<dbReference type="GeneID" id="7847117"/>
<sequence>MSKLINGFITSIDIYSIGVNLNYKQSEKQKSFFGGFISILTFGIIGLVLWEYGKELYIKKNPIVIQSQRQIIQAQRVQVDKNNIIMMVGIQDQFSKSFVDPSYFTVKAVIQQLVQTTDPNTGQVNKSLKQYDREISACNLDDVGIEDLKPYFSSFKYSDYFCLKSRNQDEQNYIEGDFDEQSFSQIYIYIQKCTNSTDQGSVICKSPDQINNVMGNTKISLYLSDQLIVPTSFEQPFQNKGINLFSTISTYFQKEIQLYYTNSYIDTDQGIFYPDIYQIRGFSFVTQSEVIYHDQSNTICRVLLRLRKQKEDYMQRRYEKVLDVTAQVGGLLKIITMIGAILLGPFQRLYYNKNLVNQLFSFQLNEITNENKNEQPQLISEEQNSDKQQKQSQQVQETNEIIKQVPDIQRDQSINANQLVFSQSNKKSKIKNAMKIFDTSQQTIQYKFFDYLKHFFCSKRKALKSKKILLDYSIKKLNQNLDILHILNKMIEIDKLKYLIFDEDQMKLFEFIPKPKIGLNDIEIDGQKEFTSSQNTNIISKNKQRNSHNYYFQADKTSEEKAKDAQLSFLKIYQKKNKSKIDEKLINTIDPNMIKSINSNNNLVSKLLTPVSLNSSMDISVPHYNSYNNCQIYSNQTQNHQSKKQTHFRLNQLYQNTPDNVLSQQRSQDVATIEQQQQQHNDENSVIDSCFITDYEATGINLVKNNTNFFDQSPIITQNREKNNNSQVSKLEEIQQSKLLGDFN</sequence>
<reference evidence="3" key="1">
    <citation type="journal article" date="2006" name="PLoS Biol.">
        <title>Macronuclear genome sequence of the ciliate Tetrahymena thermophila, a model eukaryote.</title>
        <authorList>
            <person name="Eisen J.A."/>
            <person name="Coyne R.S."/>
            <person name="Wu M."/>
            <person name="Wu D."/>
            <person name="Thiagarajan M."/>
            <person name="Wortman J.R."/>
            <person name="Badger J.H."/>
            <person name="Ren Q."/>
            <person name="Amedeo P."/>
            <person name="Jones K.M."/>
            <person name="Tallon L.J."/>
            <person name="Delcher A.L."/>
            <person name="Salzberg S.L."/>
            <person name="Silva J.C."/>
            <person name="Haas B.J."/>
            <person name="Majoros W.H."/>
            <person name="Farzad M."/>
            <person name="Carlton J.M."/>
            <person name="Smith R.K. Jr."/>
            <person name="Garg J."/>
            <person name="Pearlman R.E."/>
            <person name="Karrer K.M."/>
            <person name="Sun L."/>
            <person name="Manning G."/>
            <person name="Elde N.C."/>
            <person name="Turkewitz A.P."/>
            <person name="Asai D.J."/>
            <person name="Wilkes D.E."/>
            <person name="Wang Y."/>
            <person name="Cai H."/>
            <person name="Collins K."/>
            <person name="Stewart B.A."/>
            <person name="Lee S.R."/>
            <person name="Wilamowska K."/>
            <person name="Weinberg Z."/>
            <person name="Ruzzo W.L."/>
            <person name="Wloga D."/>
            <person name="Gaertig J."/>
            <person name="Frankel J."/>
            <person name="Tsao C.-C."/>
            <person name="Gorovsky M.A."/>
            <person name="Keeling P.J."/>
            <person name="Waller R.F."/>
            <person name="Patron N.J."/>
            <person name="Cherry J.M."/>
            <person name="Stover N.A."/>
            <person name="Krieger C.J."/>
            <person name="del Toro C."/>
            <person name="Ryder H.F."/>
            <person name="Williamson S.C."/>
            <person name="Barbeau R.A."/>
            <person name="Hamilton E.P."/>
            <person name="Orias E."/>
        </authorList>
    </citation>
    <scope>NUCLEOTIDE SEQUENCE [LARGE SCALE GENOMIC DNA]</scope>
    <source>
        <strain evidence="3">SB210</strain>
    </source>
</reference>
<dbReference type="HOGENOM" id="CLU_009697_0_1_1"/>